<dbReference type="GeneID" id="105365564"/>
<keyword evidence="3" id="KW-0963">Cytoplasm</keyword>
<comment type="subcellular location">
    <subcellularLocation>
        <location evidence="1">Cytoplasm</location>
    </subcellularLocation>
</comment>
<organism evidence="6 7">
    <name type="scientific">Ceratosolen solmsi marchali</name>
    <dbReference type="NCBI Taxonomy" id="326594"/>
    <lineage>
        <taxon>Eukaryota</taxon>
        <taxon>Metazoa</taxon>
        <taxon>Ecdysozoa</taxon>
        <taxon>Arthropoda</taxon>
        <taxon>Hexapoda</taxon>
        <taxon>Insecta</taxon>
        <taxon>Pterygota</taxon>
        <taxon>Neoptera</taxon>
        <taxon>Endopterygota</taxon>
        <taxon>Hymenoptera</taxon>
        <taxon>Apocrita</taxon>
        <taxon>Proctotrupomorpha</taxon>
        <taxon>Chalcidoidea</taxon>
        <taxon>Agaonidae</taxon>
        <taxon>Agaoninae</taxon>
        <taxon>Ceratosolen</taxon>
    </lineage>
</organism>
<evidence type="ECO:0000256" key="1">
    <source>
        <dbReference type="ARBA" id="ARBA00004496"/>
    </source>
</evidence>
<gene>
    <name evidence="7" type="primary">LOC105365564</name>
</gene>
<evidence type="ECO:0000256" key="3">
    <source>
        <dbReference type="ARBA" id="ARBA00022490"/>
    </source>
</evidence>
<dbReference type="SUPFAM" id="SSF52058">
    <property type="entry name" value="L domain-like"/>
    <property type="match status" value="1"/>
</dbReference>
<name>A0AAJ7DZF4_9HYME</name>
<dbReference type="KEGG" id="csol:105365564"/>
<dbReference type="Pfam" id="PF14580">
    <property type="entry name" value="LRR_9"/>
    <property type="match status" value="1"/>
</dbReference>
<evidence type="ECO:0000256" key="5">
    <source>
        <dbReference type="ARBA" id="ARBA00022737"/>
    </source>
</evidence>
<proteinExistence type="predicted"/>
<protein>
    <recommendedName>
        <fullName evidence="2">Leucine-rich repeat-containing protein 51</fullName>
    </recommendedName>
</protein>
<dbReference type="RefSeq" id="XP_011502064.1">
    <property type="nucleotide sequence ID" value="XM_011503762.1"/>
</dbReference>
<accession>A0AAJ7DZF4</accession>
<keyword evidence="4" id="KW-0433">Leucine-rich repeat</keyword>
<dbReference type="PROSITE" id="PS51450">
    <property type="entry name" value="LRR"/>
    <property type="match status" value="2"/>
</dbReference>
<evidence type="ECO:0000256" key="2">
    <source>
        <dbReference type="ARBA" id="ARBA00014223"/>
    </source>
</evidence>
<dbReference type="Gene3D" id="3.80.10.10">
    <property type="entry name" value="Ribonuclease Inhibitor"/>
    <property type="match status" value="1"/>
</dbReference>
<evidence type="ECO:0000256" key="4">
    <source>
        <dbReference type="ARBA" id="ARBA00022614"/>
    </source>
</evidence>
<reference evidence="7" key="1">
    <citation type="submission" date="2025-08" db="UniProtKB">
        <authorList>
            <consortium name="RefSeq"/>
        </authorList>
    </citation>
    <scope>IDENTIFICATION</scope>
</reference>
<dbReference type="Proteomes" id="UP000695007">
    <property type="component" value="Unplaced"/>
</dbReference>
<evidence type="ECO:0000313" key="7">
    <source>
        <dbReference type="RefSeq" id="XP_011502064.1"/>
    </source>
</evidence>
<keyword evidence="6" id="KW-1185">Reference proteome</keyword>
<dbReference type="InterPro" id="IPR001611">
    <property type="entry name" value="Leu-rich_rpt"/>
</dbReference>
<dbReference type="GO" id="GO:0005737">
    <property type="term" value="C:cytoplasm"/>
    <property type="evidence" value="ECO:0007669"/>
    <property type="project" value="UniProtKB-SubCell"/>
</dbReference>
<dbReference type="PANTHER" id="PTHR46545">
    <property type="entry name" value="LEUCINE-RICH REPEAT-CONTAINING PROTEIN 51"/>
    <property type="match status" value="1"/>
</dbReference>
<keyword evidence="5" id="KW-0677">Repeat</keyword>
<dbReference type="PANTHER" id="PTHR46545:SF1">
    <property type="entry name" value="LEUCINE-RICH REPEAT-CONTAINING PROTEIN 51"/>
    <property type="match status" value="1"/>
</dbReference>
<evidence type="ECO:0000313" key="6">
    <source>
        <dbReference type="Proteomes" id="UP000695007"/>
    </source>
</evidence>
<sequence length="196" mass="22679">MANKSPLNNRFHYHREENELMHAGPPLDLSFKNASTCDELVNRSIQSNRIRKLPEKTENNRFLTSSMWLSNNSLTTLSRLGDLANKFLEKPSDLRWLDLAYNKICGVDEDLLKFQNLTILYLHGNEICDIKCILKLRDLRNLRTLTLHGNPIERMPSYRRYVIAILPQISNLDFSSVIDTEKKRALPAGFFKTISS</sequence>
<dbReference type="InterPro" id="IPR032675">
    <property type="entry name" value="LRR_dom_sf"/>
</dbReference>
<dbReference type="AlphaFoldDB" id="A0AAJ7DZF4"/>